<dbReference type="RefSeq" id="WP_110064492.1">
    <property type="nucleotide sequence ID" value="NZ_QGTW01000004.1"/>
</dbReference>
<comment type="caution">
    <text evidence="1">The sequence shown here is derived from an EMBL/GenBank/DDBJ whole genome shotgun (WGS) entry which is preliminary data.</text>
</comment>
<evidence type="ECO:0000313" key="2">
    <source>
        <dbReference type="Proteomes" id="UP000247150"/>
    </source>
</evidence>
<dbReference type="Proteomes" id="UP000247150">
    <property type="component" value="Unassembled WGS sequence"/>
</dbReference>
<dbReference type="InterPro" id="IPR030911">
    <property type="entry name" value="Sec_acc_SLAP"/>
</dbReference>
<organism evidence="1 2">
    <name type="scientific">Cytobacillus oceanisediminis</name>
    <dbReference type="NCBI Taxonomy" id="665099"/>
    <lineage>
        <taxon>Bacteria</taxon>
        <taxon>Bacillati</taxon>
        <taxon>Bacillota</taxon>
        <taxon>Bacilli</taxon>
        <taxon>Bacillales</taxon>
        <taxon>Bacillaceae</taxon>
        <taxon>Cytobacillus</taxon>
    </lineage>
</organism>
<sequence length="295" mass="33326">MLSIFRKKNKDIKKSGNDNTIEAKEILDVKESSEEKEVETALFIHPNWNLPAEQQYVFRFLHNELNPLQPNQISIAGVDLANTPNGIEVTAFVRNSLQKKVSFGETTLLLLDEEQNLIARQSFNLSELGEVPAESSMPWVFRFPANTMKQEIFKESNWTLAFELAKPHSLDLHESWEKALSAEEKEGLKKLVASAGKPKDGEVNFMGIKISHNPGENLSVTLMIRNGTKQDMHLQQIPIAVKDASEEIIAEGAFNLEDFVVKANTSKPWTFIFPSSFVKKEEIDLSSWSIQIVNN</sequence>
<dbReference type="EMBL" id="QGTW01000004">
    <property type="protein sequence ID" value="PWW29424.1"/>
    <property type="molecule type" value="Genomic_DNA"/>
</dbReference>
<gene>
    <name evidence="1" type="ORF">DFO73_10455</name>
</gene>
<dbReference type="AlphaFoldDB" id="A0A2V2ZYA8"/>
<dbReference type="InterPro" id="IPR030910">
    <property type="entry name" value="SLAP_dom"/>
</dbReference>
<proteinExistence type="predicted"/>
<name>A0A2V2ZYA8_9BACI</name>
<accession>A0A2V2ZYA8</accession>
<evidence type="ECO:0000313" key="1">
    <source>
        <dbReference type="EMBL" id="PWW29424.1"/>
    </source>
</evidence>
<dbReference type="NCBIfam" id="TIGR04399">
    <property type="entry name" value="acc_Sec_SLAP"/>
    <property type="match status" value="1"/>
</dbReference>
<protein>
    <submittedName>
        <fullName evidence="1">Accessory Sec system S-layer assembly protein</fullName>
    </submittedName>
</protein>
<dbReference type="OrthoDB" id="1907642at2"/>
<dbReference type="NCBIfam" id="TIGR04398">
    <property type="entry name" value="SLAP_DUP"/>
    <property type="match status" value="2"/>
</dbReference>
<reference evidence="1 2" key="1">
    <citation type="submission" date="2018-05" db="EMBL/GenBank/DDBJ databases">
        <title>Freshwater and sediment microbial communities from various areas in North America, analyzing microbe dynamics in response to fracking.</title>
        <authorList>
            <person name="Lamendella R."/>
        </authorList>
    </citation>
    <scope>NUCLEOTIDE SEQUENCE [LARGE SCALE GENOMIC DNA]</scope>
    <source>
        <strain evidence="1 2">15_TX</strain>
    </source>
</reference>